<evidence type="ECO:0008006" key="4">
    <source>
        <dbReference type="Google" id="ProtNLM"/>
    </source>
</evidence>
<sequence length="142" mass="15048">MRARHDSRPNALFVPARQAGKKIGHVPAIMVACGIWIAMTIPPASLAMATQQPQSLLPAQDKQAIVADGPIDGFGAQMPLDQAVHWIVPPGLSVTFDGVADRNLHVDWRGGTSWRQTLSDALAPVGLVANFTPQGVSITPPC</sequence>
<proteinExistence type="predicted"/>
<evidence type="ECO:0000313" key="3">
    <source>
        <dbReference type="Proteomes" id="UP000233293"/>
    </source>
</evidence>
<evidence type="ECO:0000313" key="2">
    <source>
        <dbReference type="EMBL" id="PKU24021.1"/>
    </source>
</evidence>
<organism evidence="2 3">
    <name type="scientific">Telmatospirillum siberiense</name>
    <dbReference type="NCBI Taxonomy" id="382514"/>
    <lineage>
        <taxon>Bacteria</taxon>
        <taxon>Pseudomonadati</taxon>
        <taxon>Pseudomonadota</taxon>
        <taxon>Alphaproteobacteria</taxon>
        <taxon>Rhodospirillales</taxon>
        <taxon>Rhodospirillaceae</taxon>
        <taxon>Telmatospirillum</taxon>
    </lineage>
</organism>
<evidence type="ECO:0000256" key="1">
    <source>
        <dbReference type="SAM" id="Phobius"/>
    </source>
</evidence>
<dbReference type="EMBL" id="PIUM01000014">
    <property type="protein sequence ID" value="PKU24021.1"/>
    <property type="molecule type" value="Genomic_DNA"/>
</dbReference>
<reference evidence="3" key="1">
    <citation type="submission" date="2017-12" db="EMBL/GenBank/DDBJ databases">
        <title>Draft genome sequence of Telmatospirillum siberiense 26-4b1T, an acidotolerant peatland alphaproteobacterium potentially involved in sulfur cycling.</title>
        <authorList>
            <person name="Hausmann B."/>
            <person name="Pjevac P."/>
            <person name="Schreck K."/>
            <person name="Herbold C.W."/>
            <person name="Daims H."/>
            <person name="Wagner M."/>
            <person name="Pester M."/>
            <person name="Loy A."/>
        </authorList>
    </citation>
    <scope>NUCLEOTIDE SEQUENCE [LARGE SCALE GENOMIC DNA]</scope>
    <source>
        <strain evidence="3">26-4b1</strain>
    </source>
</reference>
<keyword evidence="1" id="KW-0472">Membrane</keyword>
<name>A0A2N3PUE0_9PROT</name>
<dbReference type="Proteomes" id="UP000233293">
    <property type="component" value="Unassembled WGS sequence"/>
</dbReference>
<keyword evidence="3" id="KW-1185">Reference proteome</keyword>
<keyword evidence="1" id="KW-1133">Transmembrane helix</keyword>
<keyword evidence="1" id="KW-0812">Transmembrane</keyword>
<feature type="transmembrane region" description="Helical" evidence="1">
    <location>
        <begin position="26"/>
        <end position="48"/>
    </location>
</feature>
<gene>
    <name evidence="2" type="ORF">CWS72_13010</name>
</gene>
<dbReference type="PROSITE" id="PS51257">
    <property type="entry name" value="PROKAR_LIPOPROTEIN"/>
    <property type="match status" value="1"/>
</dbReference>
<protein>
    <recommendedName>
        <fullName evidence="4">Toxin co-regulated pilus biosynthesis protein Q C-terminal domain-containing protein</fullName>
    </recommendedName>
</protein>
<comment type="caution">
    <text evidence="2">The sequence shown here is derived from an EMBL/GenBank/DDBJ whole genome shotgun (WGS) entry which is preliminary data.</text>
</comment>
<accession>A0A2N3PUE0</accession>
<dbReference type="AlphaFoldDB" id="A0A2N3PUE0"/>